<organism evidence="2 3">
    <name type="scientific">Streptomyces marispadix</name>
    <dbReference type="NCBI Taxonomy" id="2922868"/>
    <lineage>
        <taxon>Bacteria</taxon>
        <taxon>Bacillati</taxon>
        <taxon>Actinomycetota</taxon>
        <taxon>Actinomycetes</taxon>
        <taxon>Kitasatosporales</taxon>
        <taxon>Streptomycetaceae</taxon>
        <taxon>Streptomyces</taxon>
    </lineage>
</organism>
<reference evidence="2" key="2">
    <citation type="journal article" date="2023" name="Int. J. Syst. Evol. Microbiol.">
        <title>Streptomyces marispadix sp. nov., isolated from marine beach sediment of the Northern Coast of Portugal.</title>
        <authorList>
            <person name="dos Santos J.D.N."/>
            <person name="Vitorino I.R."/>
            <person name="Kallscheuer N."/>
            <person name="Srivastava A."/>
            <person name="Krautwurst S."/>
            <person name="Marz M."/>
            <person name="Jogler C."/>
            <person name="Lobo Da Cunha A."/>
            <person name="Catita J."/>
            <person name="Goncalves H."/>
            <person name="Gonzalez I."/>
            <person name="Reyes F."/>
            <person name="Lage O.M."/>
        </authorList>
    </citation>
    <scope>NUCLEOTIDE SEQUENCE</scope>
    <source>
        <strain evidence="2">M600PL45_2</strain>
    </source>
</reference>
<reference evidence="2" key="1">
    <citation type="submission" date="2022-03" db="EMBL/GenBank/DDBJ databases">
        <authorList>
            <person name="Santos J.D.N."/>
            <person name="Kallscheuer N."/>
            <person name="Jogler C."/>
            <person name="Lage O.M."/>
        </authorList>
    </citation>
    <scope>NUCLEOTIDE SEQUENCE</scope>
    <source>
        <strain evidence="2">M600PL45_2</strain>
    </source>
</reference>
<accession>A0ABS9T241</accession>
<dbReference type="Gene3D" id="3.30.429.10">
    <property type="entry name" value="Macrophage Migration Inhibitory Factor"/>
    <property type="match status" value="1"/>
</dbReference>
<evidence type="ECO:0000259" key="1">
    <source>
        <dbReference type="Pfam" id="PF14832"/>
    </source>
</evidence>
<dbReference type="EMBL" id="JAKWJU010000002">
    <property type="protein sequence ID" value="MCH6162575.1"/>
    <property type="molecule type" value="Genomic_DNA"/>
</dbReference>
<dbReference type="RefSeq" id="WP_241061502.1">
    <property type="nucleotide sequence ID" value="NZ_JAKWJU010000002.1"/>
</dbReference>
<dbReference type="Pfam" id="PF14832">
    <property type="entry name" value="Tautomerase_3"/>
    <property type="match status" value="1"/>
</dbReference>
<keyword evidence="3" id="KW-1185">Reference proteome</keyword>
<dbReference type="InterPro" id="IPR028116">
    <property type="entry name" value="Cis-CaaD-like"/>
</dbReference>
<dbReference type="Proteomes" id="UP001166784">
    <property type="component" value="Unassembled WGS sequence"/>
</dbReference>
<comment type="caution">
    <text evidence="2">The sequence shown here is derived from an EMBL/GenBank/DDBJ whole genome shotgun (WGS) entry which is preliminary data.</text>
</comment>
<protein>
    <submittedName>
        <fullName evidence="2">Tautomerase family protein</fullName>
    </submittedName>
</protein>
<sequence length="140" mass="15190">MPTIEISGPELSVPARRKVAVRLTRWLTGHGVPAGHVVVRFTEVPASTVFSGGMPVDVLPHSEHGLRHASVTVCVGPDRDEGFRDALASEIAEALELHERTPFLYIEFRPTDPGHVYLAHQGTLRRAGEALATAQGKAQR</sequence>
<proteinExistence type="predicted"/>
<evidence type="ECO:0000313" key="2">
    <source>
        <dbReference type="EMBL" id="MCH6162575.1"/>
    </source>
</evidence>
<feature type="domain" description="Tautomerase cis-CaaD-like" evidence="1">
    <location>
        <begin position="1"/>
        <end position="98"/>
    </location>
</feature>
<name>A0ABS9T241_9ACTN</name>
<dbReference type="InterPro" id="IPR014347">
    <property type="entry name" value="Tautomerase/MIF_sf"/>
</dbReference>
<evidence type="ECO:0000313" key="3">
    <source>
        <dbReference type="Proteomes" id="UP001166784"/>
    </source>
</evidence>
<gene>
    <name evidence="2" type="ORF">MMA15_19935</name>
</gene>